<dbReference type="AlphaFoldDB" id="A0A316TYZ1"/>
<keyword evidence="3" id="KW-1185">Reference proteome</keyword>
<sequence length="147" mass="17445">MSFKFRLESVLTLRRHEEKMAKQKLAGMLSELSVIKIEYQLKKDRMKGRDISGAGNRTKQPIEKAFGNHLLISSQELRHMKMRIQQHEEAVERQRNLVVETNRNVKIINNLKKKALVEHLNEQNRREQIHQNEIATQMYVKQTTSWI</sequence>
<protein>
    <recommendedName>
        <fullName evidence="4">Flagellar FliJ protein</fullName>
    </recommendedName>
</protein>
<dbReference type="Gene3D" id="1.10.287.1700">
    <property type="match status" value="1"/>
</dbReference>
<dbReference type="RefSeq" id="WP_109648084.1">
    <property type="nucleotide sequence ID" value="NZ_QGGB01000011.1"/>
</dbReference>
<comment type="caution">
    <text evidence="2">The sequence shown here is derived from an EMBL/GenBank/DDBJ whole genome shotgun (WGS) entry which is preliminary data.</text>
</comment>
<proteinExistence type="predicted"/>
<keyword evidence="1" id="KW-0175">Coiled coil</keyword>
<dbReference type="InterPro" id="IPR053716">
    <property type="entry name" value="Flag_assembly_chemotaxis_eff"/>
</dbReference>
<dbReference type="Proteomes" id="UP000245533">
    <property type="component" value="Unassembled WGS sequence"/>
</dbReference>
<evidence type="ECO:0000313" key="2">
    <source>
        <dbReference type="EMBL" id="PWN05176.1"/>
    </source>
</evidence>
<evidence type="ECO:0008006" key="4">
    <source>
        <dbReference type="Google" id="ProtNLM"/>
    </source>
</evidence>
<dbReference type="EMBL" id="QGGB01000011">
    <property type="protein sequence ID" value="PWN05176.1"/>
    <property type="molecule type" value="Genomic_DNA"/>
</dbReference>
<accession>A0A316TYZ1</accession>
<reference evidence="2 3" key="1">
    <citation type="submission" date="2018-05" db="EMBL/GenBank/DDBJ databases">
        <title>Rhodohalobacter halophilus gen. nov., sp. nov., a moderately halophilic member of the family Balneolaceae.</title>
        <authorList>
            <person name="Liu Z.-W."/>
        </authorList>
    </citation>
    <scope>NUCLEOTIDE SEQUENCE [LARGE SCALE GENOMIC DNA]</scope>
    <source>
        <strain evidence="2 3">8A47</strain>
    </source>
</reference>
<feature type="coiled-coil region" evidence="1">
    <location>
        <begin position="77"/>
        <end position="104"/>
    </location>
</feature>
<evidence type="ECO:0000313" key="3">
    <source>
        <dbReference type="Proteomes" id="UP000245533"/>
    </source>
</evidence>
<gene>
    <name evidence="2" type="ORF">DDZ15_15745</name>
</gene>
<organism evidence="2 3">
    <name type="scientific">Rhodohalobacter mucosus</name>
    <dbReference type="NCBI Taxonomy" id="2079485"/>
    <lineage>
        <taxon>Bacteria</taxon>
        <taxon>Pseudomonadati</taxon>
        <taxon>Balneolota</taxon>
        <taxon>Balneolia</taxon>
        <taxon>Balneolales</taxon>
        <taxon>Balneolaceae</taxon>
        <taxon>Rhodohalobacter</taxon>
    </lineage>
</organism>
<evidence type="ECO:0000256" key="1">
    <source>
        <dbReference type="SAM" id="Coils"/>
    </source>
</evidence>
<name>A0A316TYZ1_9BACT</name>